<dbReference type="OrthoDB" id="421374at2759"/>
<dbReference type="GO" id="GO:0005938">
    <property type="term" value="C:cell cortex"/>
    <property type="evidence" value="ECO:0007669"/>
    <property type="project" value="TreeGrafter"/>
</dbReference>
<organism evidence="9 10">
    <name type="scientific">Owenia fusiformis</name>
    <name type="common">Polychaete worm</name>
    <dbReference type="NCBI Taxonomy" id="6347"/>
    <lineage>
        <taxon>Eukaryota</taxon>
        <taxon>Metazoa</taxon>
        <taxon>Spiralia</taxon>
        <taxon>Lophotrochozoa</taxon>
        <taxon>Annelida</taxon>
        <taxon>Polychaeta</taxon>
        <taxon>Sedentaria</taxon>
        <taxon>Canalipalpata</taxon>
        <taxon>Sabellida</taxon>
        <taxon>Oweniida</taxon>
        <taxon>Oweniidae</taxon>
        <taxon>Owenia</taxon>
    </lineage>
</organism>
<dbReference type="InterPro" id="IPR005455">
    <property type="entry name" value="PFN_euk"/>
</dbReference>
<reference evidence="9" key="1">
    <citation type="submission" date="2022-03" db="EMBL/GenBank/DDBJ databases">
        <authorList>
            <person name="Martin C."/>
        </authorList>
    </citation>
    <scope>NUCLEOTIDE SEQUENCE</scope>
</reference>
<dbReference type="AlphaFoldDB" id="A0A8J1YBM7"/>
<dbReference type="InterPro" id="IPR036140">
    <property type="entry name" value="PFN_sf"/>
</dbReference>
<sequence length="125" mass="13386">MSWSSYIDNLIASGHVEKAAIHGHDGNVWATSPDFTCSQAEVATLNGAVSNPETLRTTGIHLNGKKYMFIKADDNVLIGKQGNTGCSVAKCKQCIVIAVYNDKMQPGACNTATTKIADYLISSNY</sequence>
<dbReference type="Gene3D" id="3.30.450.30">
    <property type="entry name" value="Dynein light chain 2a, cytoplasmic"/>
    <property type="match status" value="1"/>
</dbReference>
<dbReference type="FunFam" id="3.30.450.30:FF:000001">
    <property type="entry name" value="Profilin"/>
    <property type="match status" value="1"/>
</dbReference>
<dbReference type="SUPFAM" id="SSF55770">
    <property type="entry name" value="Profilin (actin-binding protein)"/>
    <property type="match status" value="1"/>
</dbReference>
<dbReference type="InterPro" id="IPR048278">
    <property type="entry name" value="PFN"/>
</dbReference>
<evidence type="ECO:0000256" key="3">
    <source>
        <dbReference type="ARBA" id="ARBA00011583"/>
    </source>
</evidence>
<evidence type="ECO:0000256" key="4">
    <source>
        <dbReference type="ARBA" id="ARBA00013422"/>
    </source>
</evidence>
<proteinExistence type="inferred from homology"/>
<dbReference type="PRINTS" id="PR00392">
    <property type="entry name" value="PROFILIN"/>
</dbReference>
<keyword evidence="6 8" id="KW-0009">Actin-binding</keyword>
<evidence type="ECO:0000256" key="7">
    <source>
        <dbReference type="ARBA" id="ARBA00023212"/>
    </source>
</evidence>
<dbReference type="PANTHER" id="PTHR11604">
    <property type="entry name" value="PROFILIN"/>
    <property type="match status" value="1"/>
</dbReference>
<keyword evidence="10" id="KW-1185">Reference proteome</keyword>
<accession>A0A8J1YBM7</accession>
<dbReference type="Pfam" id="PF00235">
    <property type="entry name" value="Profilin"/>
    <property type="match status" value="1"/>
</dbReference>
<evidence type="ECO:0000256" key="2">
    <source>
        <dbReference type="ARBA" id="ARBA00010058"/>
    </source>
</evidence>
<dbReference type="GO" id="GO:0005856">
    <property type="term" value="C:cytoskeleton"/>
    <property type="evidence" value="ECO:0007669"/>
    <property type="project" value="UniProtKB-SubCell"/>
</dbReference>
<protein>
    <recommendedName>
        <fullName evidence="4 8">Profilin</fullName>
    </recommendedName>
</protein>
<evidence type="ECO:0000256" key="8">
    <source>
        <dbReference type="RuleBase" id="RU003909"/>
    </source>
</evidence>
<keyword evidence="5" id="KW-0963">Cytoplasm</keyword>
<dbReference type="Proteomes" id="UP000749559">
    <property type="component" value="Unassembled WGS sequence"/>
</dbReference>
<evidence type="ECO:0000256" key="1">
    <source>
        <dbReference type="ARBA" id="ARBA00004245"/>
    </source>
</evidence>
<evidence type="ECO:0000313" key="9">
    <source>
        <dbReference type="EMBL" id="CAH1781962.1"/>
    </source>
</evidence>
<keyword evidence="7" id="KW-0206">Cytoskeleton</keyword>
<gene>
    <name evidence="9" type="ORF">OFUS_LOCUS8460</name>
</gene>
<dbReference type="CDD" id="cd00148">
    <property type="entry name" value="PROF"/>
    <property type="match status" value="1"/>
</dbReference>
<evidence type="ECO:0000313" key="10">
    <source>
        <dbReference type="Proteomes" id="UP000749559"/>
    </source>
</evidence>
<dbReference type="GO" id="GO:0003785">
    <property type="term" value="F:actin monomer binding"/>
    <property type="evidence" value="ECO:0007669"/>
    <property type="project" value="TreeGrafter"/>
</dbReference>
<dbReference type="PANTHER" id="PTHR11604:SF0">
    <property type="entry name" value="PROFILIN"/>
    <property type="match status" value="1"/>
</dbReference>
<evidence type="ECO:0000256" key="6">
    <source>
        <dbReference type="ARBA" id="ARBA00023203"/>
    </source>
</evidence>
<dbReference type="PRINTS" id="PR01640">
    <property type="entry name" value="PROFILINPLNT"/>
</dbReference>
<dbReference type="EMBL" id="CAIIXF020000004">
    <property type="protein sequence ID" value="CAH1781962.1"/>
    <property type="molecule type" value="Genomic_DNA"/>
</dbReference>
<comment type="subcellular location">
    <subcellularLocation>
        <location evidence="1">Cytoplasm</location>
        <location evidence="1">Cytoskeleton</location>
    </subcellularLocation>
</comment>
<evidence type="ECO:0000256" key="5">
    <source>
        <dbReference type="ARBA" id="ARBA00022490"/>
    </source>
</evidence>
<comment type="caution">
    <text evidence="9">The sequence shown here is derived from an EMBL/GenBank/DDBJ whole genome shotgun (WGS) entry which is preliminary data.</text>
</comment>
<dbReference type="SMART" id="SM00392">
    <property type="entry name" value="PROF"/>
    <property type="match status" value="1"/>
</dbReference>
<comment type="similarity">
    <text evidence="2 8">Belongs to the profilin family.</text>
</comment>
<name>A0A8J1YBM7_OWEFU</name>
<comment type="subunit">
    <text evidence="3">Occurs in many kinds of cells as a complex with monomeric actin in a 1:1 ratio.</text>
</comment>